<feature type="domain" description="Ketoreductase" evidence="10">
    <location>
        <begin position="8"/>
        <end position="191"/>
    </location>
</feature>
<dbReference type="GO" id="GO:0051287">
    <property type="term" value="F:NAD binding"/>
    <property type="evidence" value="ECO:0007669"/>
    <property type="project" value="UniProtKB-UniRule"/>
</dbReference>
<dbReference type="EC" id="1.1.1.100" evidence="3 9"/>
<feature type="binding site" evidence="8">
    <location>
        <begin position="14"/>
        <end position="17"/>
    </location>
    <ligand>
        <name>NADP(+)</name>
        <dbReference type="ChEBI" id="CHEBI:58349"/>
    </ligand>
</feature>
<dbReference type="InterPro" id="IPR050259">
    <property type="entry name" value="SDR"/>
</dbReference>
<dbReference type="RefSeq" id="WP_095043745.1">
    <property type="nucleotide sequence ID" value="NZ_LN890655.1"/>
</dbReference>
<evidence type="ECO:0000256" key="8">
    <source>
        <dbReference type="PIRSR" id="PIRSR611284-2"/>
    </source>
</evidence>
<proteinExistence type="inferred from homology"/>
<organism evidence="11 12">
    <name type="scientific">Candidatus Promineifilum breve</name>
    <dbReference type="NCBI Taxonomy" id="1806508"/>
    <lineage>
        <taxon>Bacteria</taxon>
        <taxon>Bacillati</taxon>
        <taxon>Chloroflexota</taxon>
        <taxon>Ardenticatenia</taxon>
        <taxon>Candidatus Promineifilales</taxon>
        <taxon>Candidatus Promineifilaceae</taxon>
        <taxon>Candidatus Promineifilum</taxon>
    </lineage>
</organism>
<feature type="binding site" evidence="8">
    <location>
        <begin position="158"/>
        <end position="162"/>
    </location>
    <ligand>
        <name>NADP(+)</name>
        <dbReference type="ChEBI" id="CHEBI:58349"/>
    </ligand>
</feature>
<feature type="binding site" evidence="8">
    <location>
        <position position="92"/>
    </location>
    <ligand>
        <name>NADP(+)</name>
        <dbReference type="ChEBI" id="CHEBI:58349"/>
    </ligand>
</feature>
<evidence type="ECO:0000256" key="7">
    <source>
        <dbReference type="PIRSR" id="PIRSR611284-1"/>
    </source>
</evidence>
<comment type="similarity">
    <text evidence="2 9">Belongs to the short-chain dehydrogenases/reductases (SDR) family.</text>
</comment>
<sequence length="250" mass="25860">MTKLLSGKVAVVTGASRGIGRAIAEELAAEGASVVVNYHANAAAADEVVGGIVERGGTAVAIQADVSDFAAAERLIKAAIDTYGAIDILVNNAGTTRDTLLLSMKEEEWDVVLTTNLKSVYNTCKAITRPMVRRKAGGRIINISSVSGIVGQPGQTNYAASKAGIIGFSKSLAKELGSRHITVNVVAPGFVPTDLTAVMPDDLVKQTLAFIPLGRWGEAREIAHAVVFLASDKAGYITGAVIQVDGGIGT</sequence>
<keyword evidence="5 9" id="KW-0560">Oxidoreductase</keyword>
<keyword evidence="9" id="KW-0276">Fatty acid metabolism</keyword>
<keyword evidence="9" id="KW-0443">Lipid metabolism</keyword>
<dbReference type="InterPro" id="IPR036291">
    <property type="entry name" value="NAD(P)-bd_dom_sf"/>
</dbReference>
<keyword evidence="9" id="KW-0275">Fatty acid biosynthesis</keyword>
<reference evidence="11" key="1">
    <citation type="submission" date="2016-01" db="EMBL/GenBank/DDBJ databases">
        <authorList>
            <person name="Mcilroy J.S."/>
            <person name="Karst M S."/>
            <person name="Albertsen M."/>
        </authorList>
    </citation>
    <scope>NUCLEOTIDE SEQUENCE</scope>
    <source>
        <strain evidence="11">Cfx-K</strain>
    </source>
</reference>
<dbReference type="Gene3D" id="3.40.50.720">
    <property type="entry name" value="NAD(P)-binding Rossmann-like Domain"/>
    <property type="match status" value="1"/>
</dbReference>
<dbReference type="PROSITE" id="PS00061">
    <property type="entry name" value="ADH_SHORT"/>
    <property type="match status" value="1"/>
</dbReference>
<dbReference type="NCBIfam" id="NF005559">
    <property type="entry name" value="PRK07231.1"/>
    <property type="match status" value="1"/>
</dbReference>
<dbReference type="InterPro" id="IPR011284">
    <property type="entry name" value="3oxo_ACP_reduc"/>
</dbReference>
<dbReference type="InterPro" id="IPR002347">
    <property type="entry name" value="SDR_fam"/>
</dbReference>
<dbReference type="InterPro" id="IPR057326">
    <property type="entry name" value="KR_dom"/>
</dbReference>
<feature type="active site" description="Proton acceptor" evidence="7">
    <location>
        <position position="158"/>
    </location>
</feature>
<dbReference type="NCBIfam" id="NF009466">
    <property type="entry name" value="PRK12826.1-2"/>
    <property type="match status" value="1"/>
</dbReference>
<dbReference type="OrthoDB" id="9803333at2"/>
<dbReference type="Pfam" id="PF13561">
    <property type="entry name" value="adh_short_C2"/>
    <property type="match status" value="1"/>
</dbReference>
<dbReference type="Proteomes" id="UP000215027">
    <property type="component" value="Chromosome I"/>
</dbReference>
<comment type="pathway">
    <text evidence="1 9">Lipid metabolism; fatty acid biosynthesis.</text>
</comment>
<keyword evidence="4 8" id="KW-0521">NADP</keyword>
<dbReference type="NCBIfam" id="TIGR01830">
    <property type="entry name" value="3oxo_ACP_reduc"/>
    <property type="match status" value="1"/>
</dbReference>
<gene>
    <name evidence="11" type="primary">fabG</name>
    <name evidence="11" type="ORF">CFX0092_A2534</name>
</gene>
<comment type="catalytic activity">
    <reaction evidence="6 9">
        <text>a (3R)-hydroxyacyl-[ACP] + NADP(+) = a 3-oxoacyl-[ACP] + NADPH + H(+)</text>
        <dbReference type="Rhea" id="RHEA:17397"/>
        <dbReference type="Rhea" id="RHEA-COMP:9916"/>
        <dbReference type="Rhea" id="RHEA-COMP:9945"/>
        <dbReference type="ChEBI" id="CHEBI:15378"/>
        <dbReference type="ChEBI" id="CHEBI:57783"/>
        <dbReference type="ChEBI" id="CHEBI:58349"/>
        <dbReference type="ChEBI" id="CHEBI:78776"/>
        <dbReference type="ChEBI" id="CHEBI:78827"/>
        <dbReference type="EC" id="1.1.1.100"/>
    </reaction>
</comment>
<keyword evidence="9" id="KW-0444">Lipid biosynthesis</keyword>
<dbReference type="KEGG" id="pbf:CFX0092_A2534"/>
<comment type="subunit">
    <text evidence="9">Homotetramer.</text>
</comment>
<dbReference type="AlphaFoldDB" id="A0A160T3T6"/>
<dbReference type="EMBL" id="LN890655">
    <property type="protein sequence ID" value="CUS04412.2"/>
    <property type="molecule type" value="Genomic_DNA"/>
</dbReference>
<evidence type="ECO:0000313" key="11">
    <source>
        <dbReference type="EMBL" id="CUS04412.2"/>
    </source>
</evidence>
<accession>A0A160T3T6</accession>
<dbReference type="PANTHER" id="PTHR42879:SF2">
    <property type="entry name" value="3-OXOACYL-[ACYL-CARRIER-PROTEIN] REDUCTASE FABG"/>
    <property type="match status" value="1"/>
</dbReference>
<evidence type="ECO:0000256" key="3">
    <source>
        <dbReference type="ARBA" id="ARBA00012948"/>
    </source>
</evidence>
<dbReference type="FunFam" id="3.40.50.720:FF:000115">
    <property type="entry name" value="3-oxoacyl-[acyl-carrier-protein] reductase FabG"/>
    <property type="match status" value="1"/>
</dbReference>
<dbReference type="GO" id="GO:0006633">
    <property type="term" value="P:fatty acid biosynthetic process"/>
    <property type="evidence" value="ECO:0007669"/>
    <property type="project" value="UniProtKB-UniPathway"/>
</dbReference>
<dbReference type="PRINTS" id="PR00080">
    <property type="entry name" value="SDRFAMILY"/>
</dbReference>
<evidence type="ECO:0000313" key="12">
    <source>
        <dbReference type="Proteomes" id="UP000215027"/>
    </source>
</evidence>
<evidence type="ECO:0000256" key="2">
    <source>
        <dbReference type="ARBA" id="ARBA00006484"/>
    </source>
</evidence>
<dbReference type="PANTHER" id="PTHR42879">
    <property type="entry name" value="3-OXOACYL-(ACYL-CARRIER-PROTEIN) REDUCTASE"/>
    <property type="match status" value="1"/>
</dbReference>
<evidence type="ECO:0000259" key="10">
    <source>
        <dbReference type="SMART" id="SM00822"/>
    </source>
</evidence>
<protein>
    <recommendedName>
        <fullName evidence="3 9">3-oxoacyl-[acyl-carrier-protein] reductase</fullName>
        <ecNumber evidence="3 9">1.1.1.100</ecNumber>
    </recommendedName>
</protein>
<evidence type="ECO:0000256" key="4">
    <source>
        <dbReference type="ARBA" id="ARBA00022857"/>
    </source>
</evidence>
<dbReference type="UniPathway" id="UPA00094"/>
<dbReference type="InterPro" id="IPR020904">
    <property type="entry name" value="Sc_DH/Rdtase_CS"/>
</dbReference>
<comment type="function">
    <text evidence="9">Catalyzes the NADPH-dependent reduction of beta-ketoacyl-ACP substrates to beta-hydroxyacyl-ACP products, the first reductive step in the elongation cycle of fatty acid biosynthesis.</text>
</comment>
<evidence type="ECO:0000256" key="5">
    <source>
        <dbReference type="ARBA" id="ARBA00023002"/>
    </source>
</evidence>
<dbReference type="SUPFAM" id="SSF51735">
    <property type="entry name" value="NAD(P)-binding Rossmann-fold domains"/>
    <property type="match status" value="1"/>
</dbReference>
<evidence type="ECO:0000256" key="1">
    <source>
        <dbReference type="ARBA" id="ARBA00005194"/>
    </source>
</evidence>
<name>A0A160T3T6_9CHLR</name>
<dbReference type="SMART" id="SM00822">
    <property type="entry name" value="PKS_KR"/>
    <property type="match status" value="1"/>
</dbReference>
<dbReference type="GO" id="GO:0004316">
    <property type="term" value="F:3-oxoacyl-[acyl-carrier-protein] reductase (NADPH) activity"/>
    <property type="evidence" value="ECO:0007669"/>
    <property type="project" value="UniProtKB-UniRule"/>
</dbReference>
<evidence type="ECO:0000256" key="9">
    <source>
        <dbReference type="RuleBase" id="RU366074"/>
    </source>
</evidence>
<keyword evidence="12" id="KW-1185">Reference proteome</keyword>
<dbReference type="CDD" id="cd05333">
    <property type="entry name" value="BKR_SDR_c"/>
    <property type="match status" value="1"/>
</dbReference>
<evidence type="ECO:0000256" key="6">
    <source>
        <dbReference type="ARBA" id="ARBA00048508"/>
    </source>
</evidence>
<dbReference type="PRINTS" id="PR00081">
    <property type="entry name" value="GDHRDH"/>
</dbReference>